<dbReference type="SUPFAM" id="SSF53474">
    <property type="entry name" value="alpha/beta-Hydrolases"/>
    <property type="match status" value="1"/>
</dbReference>
<dbReference type="OrthoDB" id="70513at2"/>
<name>A0A1B2E7U7_9BACL</name>
<dbReference type="EMBL" id="MRVI01000001">
    <property type="protein sequence ID" value="OOC61848.1"/>
    <property type="molecule type" value="Genomic_DNA"/>
</dbReference>
<dbReference type="RefSeq" id="WP_077566656.1">
    <property type="nucleotide sequence ID" value="NZ_CP016809.1"/>
</dbReference>
<evidence type="ECO:0000313" key="1">
    <source>
        <dbReference type="EMBL" id="ANY75997.1"/>
    </source>
</evidence>
<reference evidence="1" key="1">
    <citation type="submission" date="2016-08" db="EMBL/GenBank/DDBJ databases">
        <title>Complete Genome Seqeunce of Paenibacillus sp. nov. IHBB 9852 from high altitute lake of Indian trans-Himalayas.</title>
        <authorList>
            <person name="Kiran S."/>
            <person name="Swarnkar M.K."/>
            <person name="Rana A."/>
            <person name="Tewari R."/>
            <person name="Gulati A."/>
        </authorList>
    </citation>
    <scope>NUCLEOTIDE SEQUENCE [LARGE SCALE GENOMIC DNA]</scope>
    <source>
        <strain evidence="1">IHBB 9852</strain>
    </source>
</reference>
<sequence>MKPKIAVIIVHGLGKQKKSYADKFKKQLREAFAKASGQSPDLLEIEAVHWADVFARRETELEQNIIAPYRLRYRHLRRYVIHNLADAVAYQPVDSESQNYDAVHMTISQALHRLTAAAGPTAPLCVIAHSLGAVIASNFFYDLQHSSRGHKLVIDPASPLERGDTLSLFYSLGTTLPLWSLRYGDFDRPIRVPSDRLRDYHSRLDGGEWVNFYDKDDILGYPLKGVDPAYRDAVREDVAVNVGVWWKSWNPLCHSGYFASPIIHEYIAGKLTSVMRSMAPYPSD</sequence>
<proteinExistence type="predicted"/>
<gene>
    <name evidence="2" type="ORF">BBD40_08265</name>
    <name evidence="1" type="ORF">BBD41_27370</name>
</gene>
<organism evidence="1">
    <name type="scientific">Paenibacillus ihbetae</name>
    <dbReference type="NCBI Taxonomy" id="1870820"/>
    <lineage>
        <taxon>Bacteria</taxon>
        <taxon>Bacillati</taxon>
        <taxon>Bacillota</taxon>
        <taxon>Bacilli</taxon>
        <taxon>Bacillales</taxon>
        <taxon>Paenibacillaceae</taxon>
        <taxon>Paenibacillus</taxon>
    </lineage>
</organism>
<dbReference type="KEGG" id="pib:BBD41_27370"/>
<keyword evidence="3" id="KW-1185">Reference proteome</keyword>
<reference evidence="2 3" key="2">
    <citation type="submission" date="2016-12" db="EMBL/GenBank/DDBJ databases">
        <title>Genome sequencing and description of Paenibacillus sp. nov. from high altitude lake in the Indian Trans- Himalayas.</title>
        <authorList>
            <person name="Kiran S."/>
            <person name="Swarnkar M.K."/>
            <person name="Rana A."/>
            <person name="Tewari R."/>
            <person name="Gulati A."/>
        </authorList>
    </citation>
    <scope>NUCLEOTIDE SEQUENCE [LARGE SCALE GENOMIC DNA]</scope>
    <source>
        <strain evidence="2 3">IHBB 9951</strain>
    </source>
</reference>
<dbReference type="EMBL" id="CP016809">
    <property type="protein sequence ID" value="ANY75997.1"/>
    <property type="molecule type" value="Genomic_DNA"/>
</dbReference>
<accession>A0A1B2E7U7</accession>
<evidence type="ECO:0000313" key="2">
    <source>
        <dbReference type="EMBL" id="OOC61848.1"/>
    </source>
</evidence>
<dbReference type="AlphaFoldDB" id="A0A1B2E7U7"/>
<protein>
    <submittedName>
        <fullName evidence="1">Chemotaxis protein</fullName>
    </submittedName>
</protein>
<evidence type="ECO:0000313" key="3">
    <source>
        <dbReference type="Proteomes" id="UP000189059"/>
    </source>
</evidence>
<dbReference type="InterPro" id="IPR029058">
    <property type="entry name" value="AB_hydrolase_fold"/>
</dbReference>
<dbReference type="Proteomes" id="UP000189059">
    <property type="component" value="Unassembled WGS sequence"/>
</dbReference>